<organism evidence="12 13">
    <name type="scientific">Butyrivibrio fibrisolvens</name>
    <dbReference type="NCBI Taxonomy" id="831"/>
    <lineage>
        <taxon>Bacteria</taxon>
        <taxon>Bacillati</taxon>
        <taxon>Bacillota</taxon>
        <taxon>Clostridia</taxon>
        <taxon>Lachnospirales</taxon>
        <taxon>Lachnospiraceae</taxon>
        <taxon>Butyrivibrio</taxon>
    </lineage>
</organism>
<keyword evidence="5 11" id="KW-0812">Transmembrane</keyword>
<dbReference type="Gene3D" id="1.20.120.220">
    <property type="entry name" value="ATP synthase, F0 complex, subunit A"/>
    <property type="match status" value="1"/>
</dbReference>
<dbReference type="GO" id="GO:0046933">
    <property type="term" value="F:proton-transporting ATP synthase activity, rotational mechanism"/>
    <property type="evidence" value="ECO:0007669"/>
    <property type="project" value="TreeGrafter"/>
</dbReference>
<feature type="transmembrane region" description="Helical" evidence="11">
    <location>
        <begin position="47"/>
        <end position="67"/>
    </location>
</feature>
<evidence type="ECO:0000256" key="8">
    <source>
        <dbReference type="ARBA" id="ARBA00023065"/>
    </source>
</evidence>
<gene>
    <name evidence="12" type="ORF">SAMN04487884_1187</name>
</gene>
<dbReference type="Proteomes" id="UP000182584">
    <property type="component" value="Unassembled WGS sequence"/>
</dbReference>
<keyword evidence="6" id="KW-0375">Hydrogen ion transport</keyword>
<evidence type="ECO:0000256" key="6">
    <source>
        <dbReference type="ARBA" id="ARBA00022781"/>
    </source>
</evidence>
<dbReference type="eggNOG" id="COG0356">
    <property type="taxonomic scope" value="Bacteria"/>
</dbReference>
<dbReference type="Pfam" id="PF00119">
    <property type="entry name" value="ATP-synt_A"/>
    <property type="match status" value="1"/>
</dbReference>
<evidence type="ECO:0000256" key="5">
    <source>
        <dbReference type="ARBA" id="ARBA00022692"/>
    </source>
</evidence>
<evidence type="ECO:0000256" key="7">
    <source>
        <dbReference type="ARBA" id="ARBA00022989"/>
    </source>
</evidence>
<dbReference type="InterPro" id="IPR045082">
    <property type="entry name" value="ATP_syn_F0_a_bact/chloroplast"/>
</dbReference>
<dbReference type="CDD" id="cd00310">
    <property type="entry name" value="ATP-synt_Fo_a_6"/>
    <property type="match status" value="1"/>
</dbReference>
<dbReference type="InterPro" id="IPR000568">
    <property type="entry name" value="ATP_synth_F0_asu"/>
</dbReference>
<dbReference type="SUPFAM" id="SSF81336">
    <property type="entry name" value="F1F0 ATP synthase subunit A"/>
    <property type="match status" value="1"/>
</dbReference>
<feature type="transmembrane region" description="Helical" evidence="11">
    <location>
        <begin position="130"/>
        <end position="149"/>
    </location>
</feature>
<evidence type="ECO:0000256" key="3">
    <source>
        <dbReference type="ARBA" id="ARBA00022448"/>
    </source>
</evidence>
<evidence type="ECO:0000256" key="4">
    <source>
        <dbReference type="ARBA" id="ARBA00022547"/>
    </source>
</evidence>
<sequence length="242" mass="26156">MTETQAAESSGIGAIIRGLIEELIGEDKTVIEVPFGNGFFNISSSTVTMWIIMAVLILICIILSANLKVYNISKRQAITESIVVGLRNLVGGFLGHTAIEYTDFLVVTLVLIGASNLSGVFGATPPTMDLNVTIALALVSITMVEYAGIKKRKFGGWLKSFAQPVAIITPMNILEVGIRPLSLCMRLFGNVLGATIIMELLKKVAPVIAPAVLSVYFDFFDGLLQAYVFIFLTSLYIKEATE</sequence>
<dbReference type="AlphaFoldDB" id="A0A1H9UBH8"/>
<proteinExistence type="inferred from homology"/>
<dbReference type="PANTHER" id="PTHR42823:SF3">
    <property type="entry name" value="ATP SYNTHASE SUBUNIT A, CHLOROPLASTIC"/>
    <property type="match status" value="1"/>
</dbReference>
<keyword evidence="8" id="KW-0406">Ion transport</keyword>
<evidence type="ECO:0000256" key="2">
    <source>
        <dbReference type="ARBA" id="ARBA00006810"/>
    </source>
</evidence>
<feature type="transmembrane region" description="Helical" evidence="11">
    <location>
        <begin position="183"/>
        <end position="201"/>
    </location>
</feature>
<keyword evidence="10" id="KW-0066">ATP synthesis</keyword>
<dbReference type="InterPro" id="IPR035908">
    <property type="entry name" value="F0_ATP_A_sf"/>
</dbReference>
<dbReference type="EMBL" id="FOGJ01000018">
    <property type="protein sequence ID" value="SES06692.1"/>
    <property type="molecule type" value="Genomic_DNA"/>
</dbReference>
<dbReference type="RefSeq" id="WP_022757973.1">
    <property type="nucleotide sequence ID" value="NZ_FOGJ01000018.1"/>
</dbReference>
<evidence type="ECO:0000256" key="1">
    <source>
        <dbReference type="ARBA" id="ARBA00004141"/>
    </source>
</evidence>
<dbReference type="PANTHER" id="PTHR42823">
    <property type="entry name" value="ATP SYNTHASE SUBUNIT A, CHLOROPLASTIC"/>
    <property type="match status" value="1"/>
</dbReference>
<feature type="transmembrane region" description="Helical" evidence="11">
    <location>
        <begin position="213"/>
        <end position="237"/>
    </location>
</feature>
<evidence type="ECO:0000313" key="13">
    <source>
        <dbReference type="Proteomes" id="UP000182584"/>
    </source>
</evidence>
<dbReference type="GO" id="GO:0042777">
    <property type="term" value="P:proton motive force-driven plasma membrane ATP synthesis"/>
    <property type="evidence" value="ECO:0007669"/>
    <property type="project" value="TreeGrafter"/>
</dbReference>
<protein>
    <submittedName>
        <fullName evidence="12">F-type H+-transporting ATPase subunit a</fullName>
    </submittedName>
</protein>
<comment type="similarity">
    <text evidence="2">Belongs to the ATPase A chain family.</text>
</comment>
<accession>A0A1H9UBH8</accession>
<dbReference type="NCBIfam" id="NF004486">
    <property type="entry name" value="PRK05815.3-4"/>
    <property type="match status" value="1"/>
</dbReference>
<dbReference type="GO" id="GO:0005886">
    <property type="term" value="C:plasma membrane"/>
    <property type="evidence" value="ECO:0007669"/>
    <property type="project" value="TreeGrafter"/>
</dbReference>
<keyword evidence="3" id="KW-0813">Transport</keyword>
<comment type="subcellular location">
    <subcellularLocation>
        <location evidence="1">Membrane</location>
        <topology evidence="1">Multi-pass membrane protein</topology>
    </subcellularLocation>
</comment>
<evidence type="ECO:0000256" key="11">
    <source>
        <dbReference type="SAM" id="Phobius"/>
    </source>
</evidence>
<dbReference type="OrthoDB" id="9789241at2"/>
<name>A0A1H9UBH8_BUTFI</name>
<keyword evidence="4" id="KW-0138">CF(0)</keyword>
<reference evidence="12 13" key="1">
    <citation type="submission" date="2016-10" db="EMBL/GenBank/DDBJ databases">
        <authorList>
            <person name="de Groot N.N."/>
        </authorList>
    </citation>
    <scope>NUCLEOTIDE SEQUENCE [LARGE SCALE GENOMIC DNA]</scope>
    <source>
        <strain evidence="12 13">AR40</strain>
    </source>
</reference>
<keyword evidence="7 11" id="KW-1133">Transmembrane helix</keyword>
<evidence type="ECO:0000256" key="10">
    <source>
        <dbReference type="ARBA" id="ARBA00023310"/>
    </source>
</evidence>
<evidence type="ECO:0000313" key="12">
    <source>
        <dbReference type="EMBL" id="SES06692.1"/>
    </source>
</evidence>
<dbReference type="PRINTS" id="PR00123">
    <property type="entry name" value="ATPASEA"/>
</dbReference>
<dbReference type="GO" id="GO:0045259">
    <property type="term" value="C:proton-transporting ATP synthase complex"/>
    <property type="evidence" value="ECO:0007669"/>
    <property type="project" value="UniProtKB-KW"/>
</dbReference>
<keyword evidence="9 11" id="KW-0472">Membrane</keyword>
<evidence type="ECO:0000256" key="9">
    <source>
        <dbReference type="ARBA" id="ARBA00023136"/>
    </source>
</evidence>